<evidence type="ECO:0000256" key="9">
    <source>
        <dbReference type="ARBA" id="ARBA00023002"/>
    </source>
</evidence>
<keyword evidence="7" id="KW-0479">Metal-binding</keyword>
<evidence type="ECO:0000256" key="6">
    <source>
        <dbReference type="ARBA" id="ARBA00022692"/>
    </source>
</evidence>
<dbReference type="SUPFAM" id="SSF48264">
    <property type="entry name" value="Cytochrome P450"/>
    <property type="match status" value="1"/>
</dbReference>
<keyword evidence="10" id="KW-0408">Iron</keyword>
<keyword evidence="9" id="KW-0560">Oxidoreductase</keyword>
<dbReference type="GO" id="GO:0016020">
    <property type="term" value="C:membrane"/>
    <property type="evidence" value="ECO:0007669"/>
    <property type="project" value="UniProtKB-SubCell"/>
</dbReference>
<keyword evidence="14" id="KW-1185">Reference proteome</keyword>
<protein>
    <submittedName>
        <fullName evidence="13">Cytochrome P450-like protein</fullName>
    </submittedName>
</protein>
<dbReference type="InterPro" id="IPR036396">
    <property type="entry name" value="Cyt_P450_sf"/>
</dbReference>
<evidence type="ECO:0000256" key="4">
    <source>
        <dbReference type="ARBA" id="ARBA00010617"/>
    </source>
</evidence>
<evidence type="ECO:0000256" key="7">
    <source>
        <dbReference type="ARBA" id="ARBA00022723"/>
    </source>
</evidence>
<keyword evidence="5" id="KW-0349">Heme</keyword>
<dbReference type="GO" id="GO:0004497">
    <property type="term" value="F:monooxygenase activity"/>
    <property type="evidence" value="ECO:0007669"/>
    <property type="project" value="UniProtKB-KW"/>
</dbReference>
<dbReference type="PANTHER" id="PTHR24305">
    <property type="entry name" value="CYTOCHROME P450"/>
    <property type="match status" value="1"/>
</dbReference>
<dbReference type="GO" id="GO:0020037">
    <property type="term" value="F:heme binding"/>
    <property type="evidence" value="ECO:0007669"/>
    <property type="project" value="InterPro"/>
</dbReference>
<dbReference type="EMBL" id="JARKIB010000013">
    <property type="protein sequence ID" value="KAJ7773085.1"/>
    <property type="molecule type" value="Genomic_DNA"/>
</dbReference>
<name>A0AAD7JYE7_9AGAR</name>
<evidence type="ECO:0000313" key="14">
    <source>
        <dbReference type="Proteomes" id="UP001215598"/>
    </source>
</evidence>
<dbReference type="GO" id="GO:0016705">
    <property type="term" value="F:oxidoreductase activity, acting on paired donors, with incorporation or reduction of molecular oxygen"/>
    <property type="evidence" value="ECO:0007669"/>
    <property type="project" value="InterPro"/>
</dbReference>
<evidence type="ECO:0000313" key="13">
    <source>
        <dbReference type="EMBL" id="KAJ7773085.1"/>
    </source>
</evidence>
<evidence type="ECO:0000256" key="5">
    <source>
        <dbReference type="ARBA" id="ARBA00022617"/>
    </source>
</evidence>
<evidence type="ECO:0000256" key="8">
    <source>
        <dbReference type="ARBA" id="ARBA00022989"/>
    </source>
</evidence>
<dbReference type="Proteomes" id="UP001215598">
    <property type="component" value="Unassembled WGS sequence"/>
</dbReference>
<gene>
    <name evidence="13" type="ORF">B0H16DRAFT_1511202</name>
</gene>
<evidence type="ECO:0000256" key="11">
    <source>
        <dbReference type="ARBA" id="ARBA00023033"/>
    </source>
</evidence>
<comment type="caution">
    <text evidence="13">The sequence shown here is derived from an EMBL/GenBank/DDBJ whole genome shotgun (WGS) entry which is preliminary data.</text>
</comment>
<keyword evidence="11" id="KW-0503">Monooxygenase</keyword>
<proteinExistence type="inferred from homology"/>
<dbReference type="PANTHER" id="PTHR24305:SF166">
    <property type="entry name" value="CYTOCHROME P450 12A4, MITOCHONDRIAL-RELATED"/>
    <property type="match status" value="1"/>
</dbReference>
<comment type="similarity">
    <text evidence="4">Belongs to the cytochrome P450 family.</text>
</comment>
<sequence>MMNSPRWNTSTPSAEKTLRLYPPVSVLQRVAHQDTILTMSTPITTADGSTVTEIPIPAETGIMVSIVAANRNPSVWGPDVLEWKPERWLSPLPKSVADAHVPGIYANLTTFNAGGRASIGLKSSQLEMKVILCILVERFKFSLSKKVITWQMNAISVPVVDKNSNTLQLPLKSNWLNKYMVLACTRPK</sequence>
<comment type="subcellular location">
    <subcellularLocation>
        <location evidence="2">Membrane</location>
    </subcellularLocation>
</comment>
<dbReference type="Gene3D" id="1.10.630.10">
    <property type="entry name" value="Cytochrome P450"/>
    <property type="match status" value="1"/>
</dbReference>
<dbReference type="Pfam" id="PF00067">
    <property type="entry name" value="p450"/>
    <property type="match status" value="1"/>
</dbReference>
<evidence type="ECO:0000256" key="2">
    <source>
        <dbReference type="ARBA" id="ARBA00004370"/>
    </source>
</evidence>
<dbReference type="AlphaFoldDB" id="A0AAD7JYE7"/>
<dbReference type="GO" id="GO:0005506">
    <property type="term" value="F:iron ion binding"/>
    <property type="evidence" value="ECO:0007669"/>
    <property type="project" value="InterPro"/>
</dbReference>
<evidence type="ECO:0000256" key="12">
    <source>
        <dbReference type="ARBA" id="ARBA00023136"/>
    </source>
</evidence>
<dbReference type="InterPro" id="IPR001128">
    <property type="entry name" value="Cyt_P450"/>
</dbReference>
<evidence type="ECO:0000256" key="10">
    <source>
        <dbReference type="ARBA" id="ARBA00023004"/>
    </source>
</evidence>
<reference evidence="13" key="1">
    <citation type="submission" date="2023-03" db="EMBL/GenBank/DDBJ databases">
        <title>Massive genome expansion in bonnet fungi (Mycena s.s.) driven by repeated elements and novel gene families across ecological guilds.</title>
        <authorList>
            <consortium name="Lawrence Berkeley National Laboratory"/>
            <person name="Harder C.B."/>
            <person name="Miyauchi S."/>
            <person name="Viragh M."/>
            <person name="Kuo A."/>
            <person name="Thoen E."/>
            <person name="Andreopoulos B."/>
            <person name="Lu D."/>
            <person name="Skrede I."/>
            <person name="Drula E."/>
            <person name="Henrissat B."/>
            <person name="Morin E."/>
            <person name="Kohler A."/>
            <person name="Barry K."/>
            <person name="LaButti K."/>
            <person name="Morin E."/>
            <person name="Salamov A."/>
            <person name="Lipzen A."/>
            <person name="Mereny Z."/>
            <person name="Hegedus B."/>
            <person name="Baldrian P."/>
            <person name="Stursova M."/>
            <person name="Weitz H."/>
            <person name="Taylor A."/>
            <person name="Grigoriev I.V."/>
            <person name="Nagy L.G."/>
            <person name="Martin F."/>
            <person name="Kauserud H."/>
        </authorList>
    </citation>
    <scope>NUCLEOTIDE SEQUENCE</scope>
    <source>
        <strain evidence="13">CBHHK182m</strain>
    </source>
</reference>
<keyword evidence="6" id="KW-0812">Transmembrane</keyword>
<evidence type="ECO:0000256" key="3">
    <source>
        <dbReference type="ARBA" id="ARBA00004721"/>
    </source>
</evidence>
<dbReference type="InterPro" id="IPR050121">
    <property type="entry name" value="Cytochrome_P450_monoxygenase"/>
</dbReference>
<evidence type="ECO:0000256" key="1">
    <source>
        <dbReference type="ARBA" id="ARBA00001971"/>
    </source>
</evidence>
<keyword evidence="8" id="KW-1133">Transmembrane helix</keyword>
<accession>A0AAD7JYE7</accession>
<comment type="pathway">
    <text evidence="3">Secondary metabolite biosynthesis; terpenoid biosynthesis.</text>
</comment>
<comment type="cofactor">
    <cofactor evidence="1">
        <name>heme</name>
        <dbReference type="ChEBI" id="CHEBI:30413"/>
    </cofactor>
</comment>
<organism evidence="13 14">
    <name type="scientific">Mycena metata</name>
    <dbReference type="NCBI Taxonomy" id="1033252"/>
    <lineage>
        <taxon>Eukaryota</taxon>
        <taxon>Fungi</taxon>
        <taxon>Dikarya</taxon>
        <taxon>Basidiomycota</taxon>
        <taxon>Agaricomycotina</taxon>
        <taxon>Agaricomycetes</taxon>
        <taxon>Agaricomycetidae</taxon>
        <taxon>Agaricales</taxon>
        <taxon>Marasmiineae</taxon>
        <taxon>Mycenaceae</taxon>
        <taxon>Mycena</taxon>
    </lineage>
</organism>
<keyword evidence="12" id="KW-0472">Membrane</keyword>